<name>A0A2H5QPG3_CITUN</name>
<proteinExistence type="predicted"/>
<evidence type="ECO:0000313" key="1">
    <source>
        <dbReference type="EMBL" id="GAY66502.1"/>
    </source>
</evidence>
<dbReference type="AlphaFoldDB" id="A0A2H5QPG3"/>
<reference evidence="1 2" key="1">
    <citation type="journal article" date="2017" name="Front. Genet.">
        <title>Draft sequencing of the heterozygous diploid genome of Satsuma (Citrus unshiu Marc.) using a hybrid assembly approach.</title>
        <authorList>
            <person name="Shimizu T."/>
            <person name="Tanizawa Y."/>
            <person name="Mochizuki T."/>
            <person name="Nagasaki H."/>
            <person name="Yoshioka T."/>
            <person name="Toyoda A."/>
            <person name="Fujiyama A."/>
            <person name="Kaminuma E."/>
            <person name="Nakamura Y."/>
        </authorList>
    </citation>
    <scope>NUCLEOTIDE SEQUENCE [LARGE SCALE GENOMIC DNA]</scope>
    <source>
        <strain evidence="2">cv. Miyagawa wase</strain>
    </source>
</reference>
<organism evidence="1 2">
    <name type="scientific">Citrus unshiu</name>
    <name type="common">Satsuma mandarin</name>
    <name type="synonym">Citrus nobilis var. unshiu</name>
    <dbReference type="NCBI Taxonomy" id="55188"/>
    <lineage>
        <taxon>Eukaryota</taxon>
        <taxon>Viridiplantae</taxon>
        <taxon>Streptophyta</taxon>
        <taxon>Embryophyta</taxon>
        <taxon>Tracheophyta</taxon>
        <taxon>Spermatophyta</taxon>
        <taxon>Magnoliopsida</taxon>
        <taxon>eudicotyledons</taxon>
        <taxon>Gunneridae</taxon>
        <taxon>Pentapetalae</taxon>
        <taxon>rosids</taxon>
        <taxon>malvids</taxon>
        <taxon>Sapindales</taxon>
        <taxon>Rutaceae</taxon>
        <taxon>Aurantioideae</taxon>
        <taxon>Citrus</taxon>
    </lineage>
</organism>
<comment type="caution">
    <text evidence="1">The sequence shown here is derived from an EMBL/GenBank/DDBJ whole genome shotgun (WGS) entry which is preliminary data.</text>
</comment>
<dbReference type="STRING" id="55188.A0A2H5QPG3"/>
<protein>
    <submittedName>
        <fullName evidence="1">Uncharacterized protein</fullName>
    </submittedName>
</protein>
<dbReference type="Proteomes" id="UP000236630">
    <property type="component" value="Unassembled WGS sequence"/>
</dbReference>
<sequence length="82" mass="9473">MMAIRSTEEVVSFICGDFHHSGSSKVKAAEYPFFLMQSVPLWCDYLKFVQEYDPSIRDCLPDGTSKARNLFERLLLLLVCMF</sequence>
<evidence type="ECO:0000313" key="2">
    <source>
        <dbReference type="Proteomes" id="UP000236630"/>
    </source>
</evidence>
<dbReference type="EMBL" id="BDQV01000583">
    <property type="protein sequence ID" value="GAY66502.1"/>
    <property type="molecule type" value="Genomic_DNA"/>
</dbReference>
<keyword evidence="2" id="KW-1185">Reference proteome</keyword>
<gene>
    <name evidence="1" type="ORF">CUMW_249270</name>
</gene>
<accession>A0A2H5QPG3</accession>